<comment type="caution">
    <text evidence="1">The sequence shown here is derived from an EMBL/GenBank/DDBJ whole genome shotgun (WGS) entry which is preliminary data.</text>
</comment>
<dbReference type="AlphaFoldDB" id="A0A919P345"/>
<evidence type="ECO:0000313" key="1">
    <source>
        <dbReference type="EMBL" id="GIG21257.1"/>
    </source>
</evidence>
<dbReference type="Proteomes" id="UP000632740">
    <property type="component" value="Unassembled WGS sequence"/>
</dbReference>
<reference evidence="1" key="1">
    <citation type="submission" date="2021-01" db="EMBL/GenBank/DDBJ databases">
        <title>Whole genome shotgun sequence of Cellulomonas chitinilytica NBRC 110799.</title>
        <authorList>
            <person name="Komaki H."/>
            <person name="Tamura T."/>
        </authorList>
    </citation>
    <scope>NUCLEOTIDE SEQUENCE</scope>
    <source>
        <strain evidence="1">NBRC 110799</strain>
    </source>
</reference>
<accession>A0A919P345</accession>
<organism evidence="1 2">
    <name type="scientific">Cellulomonas chitinilytica</name>
    <dbReference type="NCBI Taxonomy" id="398759"/>
    <lineage>
        <taxon>Bacteria</taxon>
        <taxon>Bacillati</taxon>
        <taxon>Actinomycetota</taxon>
        <taxon>Actinomycetes</taxon>
        <taxon>Micrococcales</taxon>
        <taxon>Cellulomonadaceae</taxon>
        <taxon>Cellulomonas</taxon>
    </lineage>
</organism>
<keyword evidence="2" id="KW-1185">Reference proteome</keyword>
<gene>
    <name evidence="1" type="ORF">Cch01nite_19810</name>
</gene>
<proteinExistence type="predicted"/>
<dbReference type="EMBL" id="BONK01000006">
    <property type="protein sequence ID" value="GIG21257.1"/>
    <property type="molecule type" value="Genomic_DNA"/>
</dbReference>
<evidence type="ECO:0000313" key="2">
    <source>
        <dbReference type="Proteomes" id="UP000632740"/>
    </source>
</evidence>
<protein>
    <submittedName>
        <fullName evidence="1">Uncharacterized protein</fullName>
    </submittedName>
</protein>
<name>A0A919P345_9CELL</name>
<sequence length="128" mass="13815">MSELIAVGRTESAPVEVGPTMLELLTMASDVVAMVDGHVRSTDVGHGIVSVHVTCQAAAEYLAWRLALDRVTTYEPTRTCHGFAVWSGGEWPEAEFKVFCRGDLVPPLRTFPCRELPAVANTTTGRAA</sequence>